<accession>A0A931IG48</accession>
<comment type="caution">
    <text evidence="2">The sequence shown here is derived from an EMBL/GenBank/DDBJ whole genome shotgun (WGS) entry which is preliminary data.</text>
</comment>
<evidence type="ECO:0000313" key="3">
    <source>
        <dbReference type="Proteomes" id="UP000655751"/>
    </source>
</evidence>
<dbReference type="EMBL" id="JADMLG010000009">
    <property type="protein sequence ID" value="MBH0779058.1"/>
    <property type="molecule type" value="Genomic_DNA"/>
</dbReference>
<dbReference type="InterPro" id="IPR011008">
    <property type="entry name" value="Dimeric_a/b-barrel"/>
</dbReference>
<dbReference type="Pfam" id="PF03992">
    <property type="entry name" value="ABM"/>
    <property type="match status" value="1"/>
</dbReference>
<dbReference type="Gene3D" id="3.30.70.100">
    <property type="match status" value="1"/>
</dbReference>
<keyword evidence="2" id="KW-0503">Monooxygenase</keyword>
<reference evidence="2" key="1">
    <citation type="submission" date="2020-11" db="EMBL/GenBank/DDBJ databases">
        <title>Nocardia NEAU-351.nov., a novel actinomycete isolated from the cow dung.</title>
        <authorList>
            <person name="Zhang X."/>
        </authorList>
    </citation>
    <scope>NUCLEOTIDE SEQUENCE</scope>
    <source>
        <strain evidence="2">NEAU-351</strain>
    </source>
</reference>
<organism evidence="2 3">
    <name type="scientific">Nocardia bovistercoris</name>
    <dbReference type="NCBI Taxonomy" id="2785916"/>
    <lineage>
        <taxon>Bacteria</taxon>
        <taxon>Bacillati</taxon>
        <taxon>Actinomycetota</taxon>
        <taxon>Actinomycetes</taxon>
        <taxon>Mycobacteriales</taxon>
        <taxon>Nocardiaceae</taxon>
        <taxon>Nocardia</taxon>
    </lineage>
</organism>
<dbReference type="Proteomes" id="UP000655751">
    <property type="component" value="Unassembled WGS sequence"/>
</dbReference>
<dbReference type="GO" id="GO:0004497">
    <property type="term" value="F:monooxygenase activity"/>
    <property type="evidence" value="ECO:0007669"/>
    <property type="project" value="UniProtKB-KW"/>
</dbReference>
<keyword evidence="2" id="KW-0560">Oxidoreductase</keyword>
<sequence length="92" mass="10170">MLIVSGYLRVADRDSYLALCRSAVELARAAPGCLDFCLGADLVEPDRVNVYERWTDRASAERFRGEGTSGELDAHIVGADVREFTCDSETRL</sequence>
<evidence type="ECO:0000259" key="1">
    <source>
        <dbReference type="Pfam" id="PF03992"/>
    </source>
</evidence>
<protein>
    <submittedName>
        <fullName evidence="2">Antibiotic biosynthesis monooxygenase</fullName>
    </submittedName>
</protein>
<proteinExistence type="predicted"/>
<name>A0A931IG48_9NOCA</name>
<dbReference type="AlphaFoldDB" id="A0A931IG48"/>
<gene>
    <name evidence="2" type="ORF">IT779_22555</name>
</gene>
<dbReference type="RefSeq" id="WP_196151362.1">
    <property type="nucleotide sequence ID" value="NZ_JADMLG010000009.1"/>
</dbReference>
<dbReference type="InterPro" id="IPR007138">
    <property type="entry name" value="ABM_dom"/>
</dbReference>
<dbReference type="SUPFAM" id="SSF54909">
    <property type="entry name" value="Dimeric alpha+beta barrel"/>
    <property type="match status" value="1"/>
</dbReference>
<feature type="domain" description="ABM" evidence="1">
    <location>
        <begin position="12"/>
        <end position="65"/>
    </location>
</feature>
<keyword evidence="3" id="KW-1185">Reference proteome</keyword>
<evidence type="ECO:0000313" key="2">
    <source>
        <dbReference type="EMBL" id="MBH0779058.1"/>
    </source>
</evidence>